<proteinExistence type="predicted"/>
<feature type="region of interest" description="Disordered" evidence="1">
    <location>
        <begin position="103"/>
        <end position="263"/>
    </location>
</feature>
<comment type="caution">
    <text evidence="2">The sequence shown here is derived from an EMBL/GenBank/DDBJ whole genome shotgun (WGS) entry which is preliminary data.</text>
</comment>
<feature type="compositionally biased region" description="Basic residues" evidence="1">
    <location>
        <begin position="112"/>
        <end position="123"/>
    </location>
</feature>
<dbReference type="OrthoDB" id="5806726at2759"/>
<protein>
    <submittedName>
        <fullName evidence="2">Uncharacterized protein</fullName>
    </submittedName>
</protein>
<evidence type="ECO:0000313" key="3">
    <source>
        <dbReference type="Proteomes" id="UP000024635"/>
    </source>
</evidence>
<keyword evidence="3" id="KW-1185">Reference proteome</keyword>
<name>A0A016V3J8_9BILA</name>
<organism evidence="2 3">
    <name type="scientific">Ancylostoma ceylanicum</name>
    <dbReference type="NCBI Taxonomy" id="53326"/>
    <lineage>
        <taxon>Eukaryota</taxon>
        <taxon>Metazoa</taxon>
        <taxon>Ecdysozoa</taxon>
        <taxon>Nematoda</taxon>
        <taxon>Chromadorea</taxon>
        <taxon>Rhabditida</taxon>
        <taxon>Rhabditina</taxon>
        <taxon>Rhabditomorpha</taxon>
        <taxon>Strongyloidea</taxon>
        <taxon>Ancylostomatidae</taxon>
        <taxon>Ancylostomatinae</taxon>
        <taxon>Ancylostoma</taxon>
    </lineage>
</organism>
<evidence type="ECO:0000313" key="2">
    <source>
        <dbReference type="EMBL" id="EYC21841.1"/>
    </source>
</evidence>
<reference evidence="3" key="1">
    <citation type="journal article" date="2015" name="Nat. Genet.">
        <title>The genome and transcriptome of the zoonotic hookworm Ancylostoma ceylanicum identify infection-specific gene families.</title>
        <authorList>
            <person name="Schwarz E.M."/>
            <person name="Hu Y."/>
            <person name="Antoshechkin I."/>
            <person name="Miller M.M."/>
            <person name="Sternberg P.W."/>
            <person name="Aroian R.V."/>
        </authorList>
    </citation>
    <scope>NUCLEOTIDE SEQUENCE</scope>
    <source>
        <strain evidence="3">HY135</strain>
    </source>
</reference>
<dbReference type="EMBL" id="JARK01001354">
    <property type="protein sequence ID" value="EYC21841.1"/>
    <property type="molecule type" value="Genomic_DNA"/>
</dbReference>
<feature type="compositionally biased region" description="Basic residues" evidence="1">
    <location>
        <begin position="148"/>
        <end position="167"/>
    </location>
</feature>
<dbReference type="AlphaFoldDB" id="A0A016V3J8"/>
<dbReference type="Proteomes" id="UP000024635">
    <property type="component" value="Unassembled WGS sequence"/>
</dbReference>
<sequence>MQDAFRLTSINMEVEVEVEPEQYHCKMGPEEAEEGFHGIVIDDSWLEAEPLPSTSKRPASTMLDRRSKIPLHFQLMMASGPVNGREVVYYPWDNAKRIEGRRSKKGIEERRSKKGKEGRRSKKGKEERRSKKGKEGRRSKKGKEERHSKKGKEGRRSKKEGRRKKTKSKTDEKKRKHKTRASHERRSKSLTRKLFPCATKVRGRKKAGRTNMEVEAEAEPKPQHRKMGPKEAKQGSQGGVVNDSWLGNGSFLTPPWSSAPPRL</sequence>
<evidence type="ECO:0000256" key="1">
    <source>
        <dbReference type="SAM" id="MobiDB-lite"/>
    </source>
</evidence>
<feature type="compositionally biased region" description="Basic and acidic residues" evidence="1">
    <location>
        <begin position="218"/>
        <end position="233"/>
    </location>
</feature>
<feature type="compositionally biased region" description="Basic residues" evidence="1">
    <location>
        <begin position="130"/>
        <end position="141"/>
    </location>
</feature>
<feature type="compositionally biased region" description="Basic residues" evidence="1">
    <location>
        <begin position="174"/>
        <end position="191"/>
    </location>
</feature>
<gene>
    <name evidence="2" type="primary">Acey_s0018.g3559</name>
    <name evidence="2" type="ORF">Y032_0018g3559</name>
</gene>
<accession>A0A016V3J8</accession>